<dbReference type="OrthoDB" id="6385145at2"/>
<dbReference type="EMBL" id="BMWV01000003">
    <property type="protein sequence ID" value="GGY36365.1"/>
    <property type="molecule type" value="Genomic_DNA"/>
</dbReference>
<evidence type="ECO:0000313" key="4">
    <source>
        <dbReference type="Proteomes" id="UP000292307"/>
    </source>
</evidence>
<evidence type="ECO:0000256" key="1">
    <source>
        <dbReference type="SAM" id="MobiDB-lite"/>
    </source>
</evidence>
<dbReference type="Pfam" id="PF13618">
    <property type="entry name" value="Gluconate_2-dh3"/>
    <property type="match status" value="1"/>
</dbReference>
<organism evidence="2 5">
    <name type="scientific">Pseudoduganella albidiflava</name>
    <dbReference type="NCBI Taxonomy" id="321983"/>
    <lineage>
        <taxon>Bacteria</taxon>
        <taxon>Pseudomonadati</taxon>
        <taxon>Pseudomonadota</taxon>
        <taxon>Betaproteobacteria</taxon>
        <taxon>Burkholderiales</taxon>
        <taxon>Oxalobacteraceae</taxon>
        <taxon>Telluria group</taxon>
        <taxon>Pseudoduganella</taxon>
    </lineage>
</organism>
<protein>
    <submittedName>
        <fullName evidence="3">Gluconate 2-dehydrogenase subunit 3 family protein</fullName>
    </submittedName>
</protein>
<evidence type="ECO:0000313" key="2">
    <source>
        <dbReference type="EMBL" id="GGY36365.1"/>
    </source>
</evidence>
<proteinExistence type="predicted"/>
<dbReference type="InterPro" id="IPR027056">
    <property type="entry name" value="Gluconate_2DH_su3"/>
</dbReference>
<accession>A0A411WXI1</accession>
<feature type="region of interest" description="Disordered" evidence="1">
    <location>
        <begin position="1"/>
        <end position="33"/>
    </location>
</feature>
<reference evidence="2" key="1">
    <citation type="journal article" date="2014" name="Int. J. Syst. Evol. Microbiol.">
        <title>Complete genome sequence of Corynebacterium casei LMG S-19264T (=DSM 44701T), isolated from a smear-ripened cheese.</title>
        <authorList>
            <consortium name="US DOE Joint Genome Institute (JGI-PGF)"/>
            <person name="Walter F."/>
            <person name="Albersmeier A."/>
            <person name="Kalinowski J."/>
            <person name="Ruckert C."/>
        </authorList>
    </citation>
    <scope>NUCLEOTIDE SEQUENCE</scope>
    <source>
        <strain evidence="2">KCTC 12343</strain>
    </source>
</reference>
<dbReference type="AlphaFoldDB" id="A0A411WXI1"/>
<keyword evidence="4" id="KW-1185">Reference proteome</keyword>
<name>A0A411WXI1_9BURK</name>
<reference evidence="2" key="3">
    <citation type="submission" date="2022-12" db="EMBL/GenBank/DDBJ databases">
        <authorList>
            <person name="Sun Q."/>
            <person name="Kim S."/>
        </authorList>
    </citation>
    <scope>NUCLEOTIDE SEQUENCE</scope>
    <source>
        <strain evidence="2">KCTC 12343</strain>
    </source>
</reference>
<dbReference type="Proteomes" id="UP000292307">
    <property type="component" value="Chromosome"/>
</dbReference>
<evidence type="ECO:0000313" key="5">
    <source>
        <dbReference type="Proteomes" id="UP000628442"/>
    </source>
</evidence>
<dbReference type="RefSeq" id="WP_131145469.1">
    <property type="nucleotide sequence ID" value="NZ_BMWV01000003.1"/>
</dbReference>
<gene>
    <name evidence="3" type="ORF">EYF70_11185</name>
    <name evidence="2" type="ORF">GCM10007387_18370</name>
</gene>
<dbReference type="EMBL" id="CP036401">
    <property type="protein sequence ID" value="QBI01347.1"/>
    <property type="molecule type" value="Genomic_DNA"/>
</dbReference>
<dbReference type="Proteomes" id="UP000628442">
    <property type="component" value="Unassembled WGS sequence"/>
</dbReference>
<evidence type="ECO:0000313" key="3">
    <source>
        <dbReference type="EMBL" id="QBI01347.1"/>
    </source>
</evidence>
<reference evidence="3 4" key="2">
    <citation type="submission" date="2019-02" db="EMBL/GenBank/DDBJ databases">
        <title>Draft Genome Sequences of Six Type Strains of the Genus Massilia.</title>
        <authorList>
            <person name="Miess H."/>
            <person name="Frediansyhah A."/>
            <person name="Gross H."/>
        </authorList>
    </citation>
    <scope>NUCLEOTIDE SEQUENCE [LARGE SCALE GENOMIC DNA]</scope>
    <source>
        <strain evidence="3 4">DSM 17472</strain>
    </source>
</reference>
<sequence>MNRGEQGPQEPSDAPHANALSSGARPAGSHAGRLYPENARRSALLRIGALCGLALSGDVLAAVTAPAGNGAPELLTRDELALTGVLAELIIPQTDTPGALAVGAHRTIDHLLKACVPKRDQADFRAGLARIEEAALAQGGKRFGALPQARQVALLHAIDNGAAPFKGTDQHFFRQLKSYVAFAYYTSEAGASKELAYLPFPGGYTGSIKVTRSTRTWAI</sequence>